<dbReference type="Pfam" id="PF01380">
    <property type="entry name" value="SIS"/>
    <property type="match status" value="1"/>
</dbReference>
<dbReference type="AlphaFoldDB" id="A0A7K3M5Q9"/>
<dbReference type="Gene3D" id="1.10.10.10">
    <property type="entry name" value="Winged helix-like DNA-binding domain superfamily/Winged helix DNA-binding domain"/>
    <property type="match status" value="1"/>
</dbReference>
<dbReference type="PROSITE" id="PS51464">
    <property type="entry name" value="SIS"/>
    <property type="match status" value="1"/>
</dbReference>
<dbReference type="InterPro" id="IPR046348">
    <property type="entry name" value="SIS_dom_sf"/>
</dbReference>
<evidence type="ECO:0000313" key="6">
    <source>
        <dbReference type="EMBL" id="NDL58357.1"/>
    </source>
</evidence>
<dbReference type="Proteomes" id="UP000460435">
    <property type="component" value="Unassembled WGS sequence"/>
</dbReference>
<reference evidence="6 7" key="1">
    <citation type="submission" date="2019-11" db="EMBL/GenBank/DDBJ databases">
        <authorList>
            <person name="Li X.-J."/>
            <person name="Feng X.-M."/>
        </authorList>
    </citation>
    <scope>NUCLEOTIDE SEQUENCE [LARGE SCALE GENOMIC DNA]</scope>
    <source>
        <strain evidence="6 7">XMNu-373</strain>
    </source>
</reference>
<dbReference type="SUPFAM" id="SSF53697">
    <property type="entry name" value="SIS domain"/>
    <property type="match status" value="1"/>
</dbReference>
<feature type="domain" description="HTH rpiR-type" evidence="4">
    <location>
        <begin position="12"/>
        <end position="88"/>
    </location>
</feature>
<dbReference type="InterPro" id="IPR036388">
    <property type="entry name" value="WH-like_DNA-bd_sf"/>
</dbReference>
<dbReference type="SUPFAM" id="SSF46689">
    <property type="entry name" value="Homeodomain-like"/>
    <property type="match status" value="1"/>
</dbReference>
<evidence type="ECO:0000259" key="4">
    <source>
        <dbReference type="PROSITE" id="PS51071"/>
    </source>
</evidence>
<keyword evidence="2" id="KW-0238">DNA-binding</keyword>
<dbReference type="InterPro" id="IPR047640">
    <property type="entry name" value="RpiR-like"/>
</dbReference>
<keyword evidence="1" id="KW-0805">Transcription regulation</keyword>
<proteinExistence type="predicted"/>
<evidence type="ECO:0000313" key="7">
    <source>
        <dbReference type="Proteomes" id="UP000460435"/>
    </source>
</evidence>
<dbReference type="PROSITE" id="PS51071">
    <property type="entry name" value="HTH_RPIR"/>
    <property type="match status" value="1"/>
</dbReference>
<organism evidence="6 7">
    <name type="scientific">Phytoactinopolyspora mesophila</name>
    <dbReference type="NCBI Taxonomy" id="2650750"/>
    <lineage>
        <taxon>Bacteria</taxon>
        <taxon>Bacillati</taxon>
        <taxon>Actinomycetota</taxon>
        <taxon>Actinomycetes</taxon>
        <taxon>Jiangellales</taxon>
        <taxon>Jiangellaceae</taxon>
        <taxon>Phytoactinopolyspora</taxon>
    </lineage>
</organism>
<sequence length="295" mass="31628">MATDATPRGWSGGVRQHVRALAPTLAPAERRVAEAILSDPSFVVEKTITEVAQACQTSETTVVRFCRTAGFRGYPELRLAVATELGRDHARRPDDYAPGTDIGREDTLEELVRKVAYADTRAIEDTVDELDLDVLGQVIDAVVDARRVSLFGLGASTFAAQDLQQKLLRIDRVALFIADPHLTLASAALMTTDDVAIALSHSGDTDEIVAWLRHAHQNAVTTVAITSYAKSALAAHADLVLTTAAQESKFRSGAMASRIAQLAVVDCIYLGVAQRTYDASVAALASTHQVVHPDA</sequence>
<dbReference type="RefSeq" id="WP_162451075.1">
    <property type="nucleotide sequence ID" value="NZ_WLZY01000005.1"/>
</dbReference>
<dbReference type="PANTHER" id="PTHR30514">
    <property type="entry name" value="GLUCOKINASE"/>
    <property type="match status" value="1"/>
</dbReference>
<dbReference type="GO" id="GO:0097367">
    <property type="term" value="F:carbohydrate derivative binding"/>
    <property type="evidence" value="ECO:0007669"/>
    <property type="project" value="InterPro"/>
</dbReference>
<protein>
    <submittedName>
        <fullName evidence="6">SIS domain-containing protein</fullName>
    </submittedName>
</protein>
<evidence type="ECO:0000256" key="1">
    <source>
        <dbReference type="ARBA" id="ARBA00023015"/>
    </source>
</evidence>
<evidence type="ECO:0000256" key="2">
    <source>
        <dbReference type="ARBA" id="ARBA00023125"/>
    </source>
</evidence>
<accession>A0A7K3M5Q9</accession>
<feature type="domain" description="SIS" evidence="5">
    <location>
        <begin position="138"/>
        <end position="278"/>
    </location>
</feature>
<dbReference type="GO" id="GO:1901135">
    <property type="term" value="P:carbohydrate derivative metabolic process"/>
    <property type="evidence" value="ECO:0007669"/>
    <property type="project" value="InterPro"/>
</dbReference>
<dbReference type="Pfam" id="PF01418">
    <property type="entry name" value="HTH_6"/>
    <property type="match status" value="1"/>
</dbReference>
<dbReference type="Gene3D" id="3.40.50.10490">
    <property type="entry name" value="Glucose-6-phosphate isomerase like protein, domain 1"/>
    <property type="match status" value="1"/>
</dbReference>
<dbReference type="CDD" id="cd05013">
    <property type="entry name" value="SIS_RpiR"/>
    <property type="match status" value="1"/>
</dbReference>
<evidence type="ECO:0000256" key="3">
    <source>
        <dbReference type="ARBA" id="ARBA00023163"/>
    </source>
</evidence>
<dbReference type="EMBL" id="WLZY01000005">
    <property type="protein sequence ID" value="NDL58357.1"/>
    <property type="molecule type" value="Genomic_DNA"/>
</dbReference>
<dbReference type="InterPro" id="IPR035472">
    <property type="entry name" value="RpiR-like_SIS"/>
</dbReference>
<keyword evidence="7" id="KW-1185">Reference proteome</keyword>
<dbReference type="PANTHER" id="PTHR30514:SF1">
    <property type="entry name" value="HTH-TYPE TRANSCRIPTIONAL REGULATOR HEXR-RELATED"/>
    <property type="match status" value="1"/>
</dbReference>
<dbReference type="InterPro" id="IPR000281">
    <property type="entry name" value="HTH_RpiR"/>
</dbReference>
<gene>
    <name evidence="6" type="ORF">F7O44_14910</name>
</gene>
<dbReference type="GO" id="GO:0003700">
    <property type="term" value="F:DNA-binding transcription factor activity"/>
    <property type="evidence" value="ECO:0007669"/>
    <property type="project" value="InterPro"/>
</dbReference>
<dbReference type="GO" id="GO:0003677">
    <property type="term" value="F:DNA binding"/>
    <property type="evidence" value="ECO:0007669"/>
    <property type="project" value="UniProtKB-KW"/>
</dbReference>
<name>A0A7K3M5Q9_9ACTN</name>
<comment type="caution">
    <text evidence="6">The sequence shown here is derived from an EMBL/GenBank/DDBJ whole genome shotgun (WGS) entry which is preliminary data.</text>
</comment>
<dbReference type="InterPro" id="IPR009057">
    <property type="entry name" value="Homeodomain-like_sf"/>
</dbReference>
<dbReference type="InterPro" id="IPR001347">
    <property type="entry name" value="SIS_dom"/>
</dbReference>
<evidence type="ECO:0000259" key="5">
    <source>
        <dbReference type="PROSITE" id="PS51464"/>
    </source>
</evidence>
<keyword evidence="3" id="KW-0804">Transcription</keyword>